<evidence type="ECO:0000259" key="19">
    <source>
        <dbReference type="Pfam" id="PF02706"/>
    </source>
</evidence>
<name>A0A2P6MBP4_9GAMM</name>
<evidence type="ECO:0000256" key="5">
    <source>
        <dbReference type="ARBA" id="ARBA00022475"/>
    </source>
</evidence>
<dbReference type="InterPro" id="IPR050445">
    <property type="entry name" value="Bact_polysacc_biosynth/exp"/>
</dbReference>
<dbReference type="InterPro" id="IPR027417">
    <property type="entry name" value="P-loop_NTPase"/>
</dbReference>
<dbReference type="GO" id="GO:0005524">
    <property type="term" value="F:ATP binding"/>
    <property type="evidence" value="ECO:0007669"/>
    <property type="project" value="UniProtKB-KW"/>
</dbReference>
<dbReference type="InterPro" id="IPR003856">
    <property type="entry name" value="LPS_length_determ_N"/>
</dbReference>
<dbReference type="Pfam" id="PF02706">
    <property type="entry name" value="Wzz"/>
    <property type="match status" value="1"/>
</dbReference>
<evidence type="ECO:0000256" key="8">
    <source>
        <dbReference type="ARBA" id="ARBA00022692"/>
    </source>
</evidence>
<comment type="subcellular location">
    <subcellularLocation>
        <location evidence="1">Cell inner membrane</location>
        <topology evidence="1">Multi-pass membrane protein</topology>
    </subcellularLocation>
</comment>
<protein>
    <recommendedName>
        <fullName evidence="4">non-specific protein-tyrosine kinase</fullName>
        <ecNumber evidence="4">2.7.10.2</ecNumber>
    </recommendedName>
</protein>
<accession>A0A2P6MBP4</accession>
<reference evidence="22 23" key="1">
    <citation type="submission" date="2018-03" db="EMBL/GenBank/DDBJ databases">
        <title>Arenimonas caeni sp. nov., isolated from activated sludge.</title>
        <authorList>
            <person name="Liu H."/>
        </authorList>
    </citation>
    <scope>NUCLEOTIDE SEQUENCE [LARGE SCALE GENOMIC DNA]</scope>
    <source>
        <strain evidence="23">z29</strain>
    </source>
</reference>
<evidence type="ECO:0000256" key="17">
    <source>
        <dbReference type="SAM" id="MobiDB-lite"/>
    </source>
</evidence>
<comment type="catalytic activity">
    <reaction evidence="15">
        <text>L-tyrosyl-[protein] + ATP = O-phospho-L-tyrosyl-[protein] + ADP + H(+)</text>
        <dbReference type="Rhea" id="RHEA:10596"/>
        <dbReference type="Rhea" id="RHEA-COMP:10136"/>
        <dbReference type="Rhea" id="RHEA-COMP:20101"/>
        <dbReference type="ChEBI" id="CHEBI:15378"/>
        <dbReference type="ChEBI" id="CHEBI:30616"/>
        <dbReference type="ChEBI" id="CHEBI:46858"/>
        <dbReference type="ChEBI" id="CHEBI:61978"/>
        <dbReference type="ChEBI" id="CHEBI:456216"/>
        <dbReference type="EC" id="2.7.10.2"/>
    </reaction>
</comment>
<comment type="similarity">
    <text evidence="2">Belongs to the CpsD/CapB family.</text>
</comment>
<evidence type="ECO:0000259" key="21">
    <source>
        <dbReference type="Pfam" id="PF13807"/>
    </source>
</evidence>
<sequence length="760" mass="82646">MSENMDPGEGARLPAPQTAQEQRQALVAARQQALSLDVRGQEAADSDEIDLLAYWRILVKRRWTVLGAAGIVLVTALVGTLLTTPIYRASTSLQIDRDTLRVVDVEGVTPMEGAGNDFFQTQYELLKSRALAQRVASQLGLAEGEQLEQLNPPSPWAALKGLFSGDDDSELTEAELSAREAAATGFILRGLTVEPVRNSRLVRLHFDSPDPEFSQRAANAIAEAFIASNLERRFDSSSYAKTYLEDRLQELKLKLEDSERQLVEFAQKEQIVSSGEGSASLSEQNLGSLNAALAEASRARIRAEARWRQAQASSGTVLLGEIGENSIIKSLQERRATLQAEYQDKLRLYKPAFPAMMQLKGQIDEVERQIGVEVANIKSAIQAEYLAAQEQERLLNEQMAGLKNEVLDLQSRSIQYNIFKREVDTNRQLYDGLLQRYKEIGVAGGVSSNNIAVVDRALRGFKYKPSLGRNLALGMLAGLMLGVLLALAFEYLDDTLKSPEDLEKQLGLSVLGVIPLLKAPMTPARALEDPRSAFSEAYRSVRTALQFATDSGVPRCLLVTSATPAEGKSTTALTLAKNFAQLGKRVLVIDGDLRNPSLHRTLGKPNEVGLSNYLAGASKATEVIQATDIPGLMYMPTGPLPPNPAELLMGPKMVSLVSIASEKFDQVIIDGPPVMGLADAPILANLAHGTLLVVEAGETRIGVAKNGLKRLYAARAHVVGALLTKFSSKHAGYGYGYGYGGYNYYSYGSQAEPKKLARGR</sequence>
<evidence type="ECO:0000256" key="15">
    <source>
        <dbReference type="ARBA" id="ARBA00051245"/>
    </source>
</evidence>
<gene>
    <name evidence="22" type="ORF">C6N40_01840</name>
</gene>
<keyword evidence="9" id="KW-0547">Nucleotide-binding</keyword>
<evidence type="ECO:0000313" key="22">
    <source>
        <dbReference type="EMBL" id="PRH83415.1"/>
    </source>
</evidence>
<dbReference type="RefSeq" id="WP_106989294.1">
    <property type="nucleotide sequence ID" value="NZ_KZ679084.1"/>
</dbReference>
<keyword evidence="12 18" id="KW-1133">Transmembrane helix</keyword>
<evidence type="ECO:0000256" key="14">
    <source>
        <dbReference type="ARBA" id="ARBA00023137"/>
    </source>
</evidence>
<keyword evidence="10" id="KW-0418">Kinase</keyword>
<evidence type="ECO:0000313" key="23">
    <source>
        <dbReference type="Proteomes" id="UP000241736"/>
    </source>
</evidence>
<proteinExistence type="inferred from homology"/>
<evidence type="ECO:0000259" key="20">
    <source>
        <dbReference type="Pfam" id="PF13614"/>
    </source>
</evidence>
<dbReference type="SUPFAM" id="SSF52540">
    <property type="entry name" value="P-loop containing nucleoside triphosphate hydrolases"/>
    <property type="match status" value="1"/>
</dbReference>
<dbReference type="Proteomes" id="UP000241736">
    <property type="component" value="Unassembled WGS sequence"/>
</dbReference>
<dbReference type="EC" id="2.7.10.2" evidence="4"/>
<feature type="coiled-coil region" evidence="16">
    <location>
        <begin position="385"/>
        <end position="412"/>
    </location>
</feature>
<keyword evidence="14" id="KW-0829">Tyrosine-protein kinase</keyword>
<evidence type="ECO:0000256" key="12">
    <source>
        <dbReference type="ARBA" id="ARBA00022989"/>
    </source>
</evidence>
<evidence type="ECO:0000256" key="1">
    <source>
        <dbReference type="ARBA" id="ARBA00004429"/>
    </source>
</evidence>
<feature type="domain" description="Polysaccharide chain length determinant N-terminal" evidence="19">
    <location>
        <begin position="47"/>
        <end position="139"/>
    </location>
</feature>
<evidence type="ECO:0000256" key="16">
    <source>
        <dbReference type="SAM" id="Coils"/>
    </source>
</evidence>
<keyword evidence="7" id="KW-0808">Transferase</keyword>
<dbReference type="NCBIfam" id="TIGR01007">
    <property type="entry name" value="eps_fam"/>
    <property type="match status" value="1"/>
</dbReference>
<dbReference type="OrthoDB" id="9775724at2"/>
<feature type="transmembrane region" description="Helical" evidence="18">
    <location>
        <begin position="63"/>
        <end position="87"/>
    </location>
</feature>
<dbReference type="GO" id="GO:0004715">
    <property type="term" value="F:non-membrane spanning protein tyrosine kinase activity"/>
    <property type="evidence" value="ECO:0007669"/>
    <property type="project" value="UniProtKB-EC"/>
</dbReference>
<keyword evidence="13 18" id="KW-0472">Membrane</keyword>
<organism evidence="22 23">
    <name type="scientific">Arenimonas caeni</name>
    <dbReference type="NCBI Taxonomy" id="2058085"/>
    <lineage>
        <taxon>Bacteria</taxon>
        <taxon>Pseudomonadati</taxon>
        <taxon>Pseudomonadota</taxon>
        <taxon>Gammaproteobacteria</taxon>
        <taxon>Lysobacterales</taxon>
        <taxon>Lysobacteraceae</taxon>
        <taxon>Arenimonas</taxon>
    </lineage>
</organism>
<dbReference type="PANTHER" id="PTHR32309:SF13">
    <property type="entry name" value="FERRIC ENTEROBACTIN TRANSPORT PROTEIN FEPE"/>
    <property type="match status" value="1"/>
</dbReference>
<feature type="domain" description="Tyrosine-protein kinase G-rich" evidence="21">
    <location>
        <begin position="420"/>
        <end position="487"/>
    </location>
</feature>
<keyword evidence="8 18" id="KW-0812">Transmembrane</keyword>
<feature type="region of interest" description="Disordered" evidence="17">
    <location>
        <begin position="1"/>
        <end position="22"/>
    </location>
</feature>
<evidence type="ECO:0000256" key="7">
    <source>
        <dbReference type="ARBA" id="ARBA00022679"/>
    </source>
</evidence>
<dbReference type="AlphaFoldDB" id="A0A2P6MBP4"/>
<dbReference type="CDD" id="cd05387">
    <property type="entry name" value="BY-kinase"/>
    <property type="match status" value="1"/>
</dbReference>
<evidence type="ECO:0000256" key="6">
    <source>
        <dbReference type="ARBA" id="ARBA00022519"/>
    </source>
</evidence>
<keyword evidence="6" id="KW-0997">Cell inner membrane</keyword>
<dbReference type="PANTHER" id="PTHR32309">
    <property type="entry name" value="TYROSINE-PROTEIN KINASE"/>
    <property type="match status" value="1"/>
</dbReference>
<dbReference type="FunFam" id="3.40.50.300:FF:000527">
    <property type="entry name" value="Tyrosine-protein kinase etk"/>
    <property type="match status" value="1"/>
</dbReference>
<dbReference type="EMBL" id="PVLF01000002">
    <property type="protein sequence ID" value="PRH83415.1"/>
    <property type="molecule type" value="Genomic_DNA"/>
</dbReference>
<comment type="similarity">
    <text evidence="3">Belongs to the etk/wzc family.</text>
</comment>
<evidence type="ECO:0000256" key="4">
    <source>
        <dbReference type="ARBA" id="ARBA00011903"/>
    </source>
</evidence>
<evidence type="ECO:0000256" key="10">
    <source>
        <dbReference type="ARBA" id="ARBA00022777"/>
    </source>
</evidence>
<feature type="domain" description="AAA" evidence="20">
    <location>
        <begin position="567"/>
        <end position="685"/>
    </location>
</feature>
<dbReference type="GO" id="GO:0005886">
    <property type="term" value="C:plasma membrane"/>
    <property type="evidence" value="ECO:0007669"/>
    <property type="project" value="UniProtKB-SubCell"/>
</dbReference>
<evidence type="ECO:0000256" key="9">
    <source>
        <dbReference type="ARBA" id="ARBA00022741"/>
    </source>
</evidence>
<evidence type="ECO:0000256" key="2">
    <source>
        <dbReference type="ARBA" id="ARBA00007316"/>
    </source>
</evidence>
<comment type="caution">
    <text evidence="22">The sequence shown here is derived from an EMBL/GenBank/DDBJ whole genome shotgun (WGS) entry which is preliminary data.</text>
</comment>
<dbReference type="InterPro" id="IPR005702">
    <property type="entry name" value="Wzc-like_C"/>
</dbReference>
<evidence type="ECO:0000256" key="13">
    <source>
        <dbReference type="ARBA" id="ARBA00023136"/>
    </source>
</evidence>
<dbReference type="Gene3D" id="3.40.50.300">
    <property type="entry name" value="P-loop containing nucleotide triphosphate hydrolases"/>
    <property type="match status" value="1"/>
</dbReference>
<dbReference type="InterPro" id="IPR025669">
    <property type="entry name" value="AAA_dom"/>
</dbReference>
<dbReference type="GO" id="GO:0042802">
    <property type="term" value="F:identical protein binding"/>
    <property type="evidence" value="ECO:0007669"/>
    <property type="project" value="UniProtKB-ARBA"/>
</dbReference>
<evidence type="ECO:0000256" key="18">
    <source>
        <dbReference type="SAM" id="Phobius"/>
    </source>
</evidence>
<keyword evidence="23" id="KW-1185">Reference proteome</keyword>
<keyword evidence="11" id="KW-0067">ATP-binding</keyword>
<dbReference type="InterPro" id="IPR032807">
    <property type="entry name" value="GNVR"/>
</dbReference>
<evidence type="ECO:0000256" key="3">
    <source>
        <dbReference type="ARBA" id="ARBA00008883"/>
    </source>
</evidence>
<dbReference type="Pfam" id="PF13614">
    <property type="entry name" value="AAA_31"/>
    <property type="match status" value="1"/>
</dbReference>
<dbReference type="Pfam" id="PF13807">
    <property type="entry name" value="GNVR"/>
    <property type="match status" value="1"/>
</dbReference>
<keyword evidence="16" id="KW-0175">Coiled coil</keyword>
<feature type="coiled-coil region" evidence="16">
    <location>
        <begin position="241"/>
        <end position="268"/>
    </location>
</feature>
<evidence type="ECO:0000256" key="11">
    <source>
        <dbReference type="ARBA" id="ARBA00022840"/>
    </source>
</evidence>
<keyword evidence="5" id="KW-1003">Cell membrane</keyword>